<dbReference type="FunCoup" id="G0NTK5">
    <property type="interactions" value="15"/>
</dbReference>
<dbReference type="eggNOG" id="ENOG502TFM0">
    <property type="taxonomic scope" value="Eukaryota"/>
</dbReference>
<feature type="transmembrane region" description="Helical" evidence="1">
    <location>
        <begin position="17"/>
        <end position="42"/>
    </location>
</feature>
<dbReference type="HOGENOM" id="CLU_436306_0_0_1"/>
<sequence>MIITCITDFGYFDSPEFLALSMHVVTAISTPVHCIGLYCILFKTPEEMKSVKRYLLVLHVYIVLFDYSFGVLTIPYFLFPTVSGFPLGLLQKFGVPIMLQTVFTLNIFAYVCISIISVFENRFFTVCDFPHKKYWKFFRRPWLSAHYIYVFLGILRYAQLIPEQTREVIERVLVQLPCLSKSVYEAPIYVTAENDYTYIITAISIFIVIFTLEISFFNGFMVKSLLGQLKSHKMSAKTYQMQRRFFIALGIQMMFPLILFMLPIMYAIIMVVTSYHNQALVNILMTNASGHGLVSTTVMIIVHRPYRVTVLGWIGKKRLFKRPKVSDRQVSQIIYDFDDIVYFLSEVEENPILYDSSVDNCHRKEFLQKTFDRIEINCGKFMPRGKNSHGNTAKALWKQLLDAYNKYKKRVVSASSGSGISSLIEFPYAKAMEFIDTAVDKRQVENTYIIGSREHHFSEAAKAEDSITEKSIATMSLCTPKRTRSLDSDESPLFKKAKKDKKQDDIGLLMEQLRKKDETLLEAVKNQTKTDTTDRFAAVFNDHTKDWTEVDRYVAEAQVLSFIKTLKAPHQQSTSTGYSSTFVPSGAQYNDVPFSPSYSSFHNAPSTSSAAETSQLSDVFDWSHPGF</sequence>
<dbReference type="EMBL" id="GL379944">
    <property type="protein sequence ID" value="EGT37241.1"/>
    <property type="molecule type" value="Genomic_DNA"/>
</dbReference>
<keyword evidence="1" id="KW-1133">Transmembrane helix</keyword>
<evidence type="ECO:0000259" key="2">
    <source>
        <dbReference type="PROSITE" id="PS51029"/>
    </source>
</evidence>
<feature type="transmembrane region" description="Helical" evidence="1">
    <location>
        <begin position="140"/>
        <end position="158"/>
    </location>
</feature>
<keyword evidence="1" id="KW-0472">Membrane</keyword>
<dbReference type="PANTHER" id="PTHR22941">
    <property type="entry name" value="SERPENTINE RECEPTOR"/>
    <property type="match status" value="1"/>
</dbReference>
<feature type="transmembrane region" description="Helical" evidence="1">
    <location>
        <begin position="246"/>
        <end position="272"/>
    </location>
</feature>
<keyword evidence="4" id="KW-1185">Reference proteome</keyword>
<dbReference type="AlphaFoldDB" id="G0NTK5"/>
<accession>G0NTK5</accession>
<dbReference type="InterPro" id="IPR019422">
    <property type="entry name" value="7TM_GPCR_serpentine_rcpt_Srh"/>
</dbReference>
<evidence type="ECO:0000313" key="4">
    <source>
        <dbReference type="Proteomes" id="UP000008068"/>
    </source>
</evidence>
<evidence type="ECO:0000313" key="3">
    <source>
        <dbReference type="EMBL" id="EGT37241.1"/>
    </source>
</evidence>
<proteinExistence type="predicted"/>
<dbReference type="InterPro" id="IPR053220">
    <property type="entry name" value="Nematode_rcpt-like_serp_H"/>
</dbReference>
<dbReference type="InParanoid" id="G0NTK5"/>
<feature type="domain" description="MADF" evidence="2">
    <location>
        <begin position="342"/>
        <end position="440"/>
    </location>
</feature>
<dbReference type="InterPro" id="IPR006578">
    <property type="entry name" value="MADF-dom"/>
</dbReference>
<dbReference type="Proteomes" id="UP000008068">
    <property type="component" value="Unassembled WGS sequence"/>
</dbReference>
<feature type="transmembrane region" description="Helical" evidence="1">
    <location>
        <begin position="198"/>
        <end position="226"/>
    </location>
</feature>
<feature type="transmembrane region" description="Helical" evidence="1">
    <location>
        <begin position="97"/>
        <end position="119"/>
    </location>
</feature>
<keyword evidence="1" id="KW-0812">Transmembrane</keyword>
<dbReference type="Pfam" id="PF10545">
    <property type="entry name" value="MADF_DNA_bdg"/>
    <property type="match status" value="1"/>
</dbReference>
<dbReference type="Pfam" id="PF10318">
    <property type="entry name" value="7TM_GPCR_Srh"/>
    <property type="match status" value="1"/>
</dbReference>
<organism evidence="4">
    <name type="scientific">Caenorhabditis brenneri</name>
    <name type="common">Nematode worm</name>
    <dbReference type="NCBI Taxonomy" id="135651"/>
    <lineage>
        <taxon>Eukaryota</taxon>
        <taxon>Metazoa</taxon>
        <taxon>Ecdysozoa</taxon>
        <taxon>Nematoda</taxon>
        <taxon>Chromadorea</taxon>
        <taxon>Rhabditida</taxon>
        <taxon>Rhabditina</taxon>
        <taxon>Rhabditomorpha</taxon>
        <taxon>Rhabditoidea</taxon>
        <taxon>Rhabditidae</taxon>
        <taxon>Peloderinae</taxon>
        <taxon>Caenorhabditis</taxon>
    </lineage>
</organism>
<dbReference type="SMART" id="SM00595">
    <property type="entry name" value="MADF"/>
    <property type="match status" value="1"/>
</dbReference>
<dbReference type="PANTHER" id="PTHR22941:SF2">
    <property type="entry name" value="SERPENTINE RECEPTOR, CLASS H-RELATED"/>
    <property type="match status" value="1"/>
</dbReference>
<feature type="transmembrane region" description="Helical" evidence="1">
    <location>
        <begin position="54"/>
        <end position="77"/>
    </location>
</feature>
<dbReference type="SUPFAM" id="SSF81321">
    <property type="entry name" value="Family A G protein-coupled receptor-like"/>
    <property type="match status" value="1"/>
</dbReference>
<name>G0NTK5_CAEBE</name>
<dbReference type="PROSITE" id="PS51029">
    <property type="entry name" value="MADF"/>
    <property type="match status" value="1"/>
</dbReference>
<protein>
    <recommendedName>
        <fullName evidence="2">MADF domain-containing protein</fullName>
    </recommendedName>
</protein>
<evidence type="ECO:0000256" key="1">
    <source>
        <dbReference type="SAM" id="Phobius"/>
    </source>
</evidence>
<gene>
    <name evidence="3" type="ORF">CAEBREN_22012</name>
</gene>
<reference evidence="4" key="1">
    <citation type="submission" date="2011-07" db="EMBL/GenBank/DDBJ databases">
        <authorList>
            <consortium name="Caenorhabditis brenneri Sequencing and Analysis Consortium"/>
            <person name="Wilson R.K."/>
        </authorList>
    </citation>
    <scope>NUCLEOTIDE SEQUENCE [LARGE SCALE GENOMIC DNA]</scope>
    <source>
        <strain evidence="4">PB2801</strain>
    </source>
</reference>